<comment type="similarity">
    <text evidence="1">Belongs to the Rpn/YhgA-like nuclease family.</text>
</comment>
<protein>
    <submittedName>
        <fullName evidence="3">Transposase</fullName>
    </submittedName>
</protein>
<dbReference type="InterPro" id="IPR010106">
    <property type="entry name" value="RpnA"/>
</dbReference>
<dbReference type="NCBIfam" id="TIGR01784">
    <property type="entry name" value="T_den_put_tspse"/>
    <property type="match status" value="1"/>
</dbReference>
<name>A0A8B3F8Y0_PECPM</name>
<comment type="caution">
    <text evidence="3">The sequence shown here is derived from an EMBL/GenBank/DDBJ whole genome shotgun (WGS) entry which is preliminary data.</text>
</comment>
<reference evidence="3 4" key="1">
    <citation type="journal article" date="2018" name="BMC Genomics">
        <title>High genomic variability in the plant pathogenic bacterium Pectobacterium parmentieri deciphered from de novo assembled complete genomes.</title>
        <authorList>
            <person name="Zoledowska S."/>
            <person name="Motyka-Pomagruk A."/>
            <person name="Sledz W."/>
            <person name="Mengoni A."/>
            <person name="Lojkowska E."/>
        </authorList>
    </citation>
    <scope>NUCLEOTIDE SEQUENCE [LARGE SCALE GENOMIC DNA]</scope>
    <source>
        <strain evidence="3 4">IFB5626</strain>
    </source>
</reference>
<gene>
    <name evidence="3" type="ORF">C5E00_22305</name>
</gene>
<dbReference type="Proteomes" id="UP000269665">
    <property type="component" value="Unassembled WGS sequence"/>
</dbReference>
<dbReference type="GeneID" id="45850653"/>
<dbReference type="OrthoDB" id="6532193at2"/>
<feature type="domain" description="Transposase (putative) YhgA-like" evidence="2">
    <location>
        <begin position="2"/>
        <end position="194"/>
    </location>
</feature>
<organism evidence="3 4">
    <name type="scientific">Pectobacterium parmentieri</name>
    <dbReference type="NCBI Taxonomy" id="1905730"/>
    <lineage>
        <taxon>Bacteria</taxon>
        <taxon>Pseudomonadati</taxon>
        <taxon>Pseudomonadota</taxon>
        <taxon>Gammaproteobacteria</taxon>
        <taxon>Enterobacterales</taxon>
        <taxon>Pectobacteriaceae</taxon>
        <taxon>Pectobacterium</taxon>
    </lineage>
</organism>
<proteinExistence type="inferred from homology"/>
<evidence type="ECO:0000313" key="4">
    <source>
        <dbReference type="Proteomes" id="UP000269665"/>
    </source>
</evidence>
<dbReference type="Pfam" id="PF04754">
    <property type="entry name" value="Transposase_31"/>
    <property type="match status" value="1"/>
</dbReference>
<dbReference type="PANTHER" id="PTHR34611">
    <property type="match status" value="1"/>
</dbReference>
<dbReference type="GO" id="GO:1990238">
    <property type="term" value="F:double-stranded DNA endonuclease activity"/>
    <property type="evidence" value="ECO:0007669"/>
    <property type="project" value="TreeGrafter"/>
</dbReference>
<evidence type="ECO:0000259" key="2">
    <source>
        <dbReference type="Pfam" id="PF04754"/>
    </source>
</evidence>
<dbReference type="InterPro" id="IPR006842">
    <property type="entry name" value="Transposase_31"/>
</dbReference>
<dbReference type="GO" id="GO:0006310">
    <property type="term" value="P:DNA recombination"/>
    <property type="evidence" value="ECO:0007669"/>
    <property type="project" value="TreeGrafter"/>
</dbReference>
<dbReference type="EMBL" id="PSZG01000002">
    <property type="protein sequence ID" value="RKO73984.1"/>
    <property type="molecule type" value="Genomic_DNA"/>
</dbReference>
<dbReference type="AlphaFoldDB" id="A0A8B3F8Y0"/>
<dbReference type="RefSeq" id="WP_033070935.1">
    <property type="nucleotide sequence ID" value="NZ_CP015749.1"/>
</dbReference>
<dbReference type="InterPro" id="IPR051699">
    <property type="entry name" value="Rpn/YhgA-like_nuclease"/>
</dbReference>
<dbReference type="KEGG" id="ppar:A8F97_14370"/>
<sequence>MQPHDAIFKQFLSDIDIARDFLAAHLPPAIQQQCDFSTLQLESASFIENTLRSRLSDMLYSLQTRSGSGYIYCVIEHQSRPDKLMPFRLLRYCLDAMQQHLSQGHQSLPVVIPLLFYHGKRSPYPYSLQWLDHFTDPTLAAQVYHHAFPLIDLTVIPDEEIKTHRRAALLELVQKHIRTRDMLELAHDIGLLFEHWNLSLPLRHALLLYVAKVGNTSDIDRFIDSVAEPLSTHKEDTMTIAQQLHQRGFEQGMQAGLQEGLQEGIQEGMKTSALNIARQLLQSEMEQELVQRVTQLSDEEMAQLLRSEQK</sequence>
<accession>A0A8B3F8Y0</accession>
<evidence type="ECO:0000256" key="1">
    <source>
        <dbReference type="ARBA" id="ARBA00009787"/>
    </source>
</evidence>
<dbReference type="PANTHER" id="PTHR34611:SF2">
    <property type="entry name" value="INACTIVE RECOMBINATION-PROMOTING NUCLEASE-LIKE PROTEIN RPNE-RELATED"/>
    <property type="match status" value="1"/>
</dbReference>
<evidence type="ECO:0000313" key="3">
    <source>
        <dbReference type="EMBL" id="RKO73984.1"/>
    </source>
</evidence>